<evidence type="ECO:0000313" key="2">
    <source>
        <dbReference type="Proteomes" id="UP000050795"/>
    </source>
</evidence>
<feature type="transmembrane region" description="Helical" evidence="1">
    <location>
        <begin position="31"/>
        <end position="51"/>
    </location>
</feature>
<reference evidence="2" key="1">
    <citation type="submission" date="2022-06" db="EMBL/GenBank/DDBJ databases">
        <authorList>
            <person name="Berger JAMES D."/>
            <person name="Berger JAMES D."/>
        </authorList>
    </citation>
    <scope>NUCLEOTIDE SEQUENCE [LARGE SCALE GENOMIC DNA]</scope>
</reference>
<keyword evidence="1" id="KW-0812">Transmembrane</keyword>
<dbReference type="Proteomes" id="UP000050795">
    <property type="component" value="Unassembled WGS sequence"/>
</dbReference>
<organism evidence="2 3">
    <name type="scientific">Trichobilharzia regenti</name>
    <name type="common">Nasal bird schistosome</name>
    <dbReference type="NCBI Taxonomy" id="157069"/>
    <lineage>
        <taxon>Eukaryota</taxon>
        <taxon>Metazoa</taxon>
        <taxon>Spiralia</taxon>
        <taxon>Lophotrochozoa</taxon>
        <taxon>Platyhelminthes</taxon>
        <taxon>Trematoda</taxon>
        <taxon>Digenea</taxon>
        <taxon>Strigeidida</taxon>
        <taxon>Schistosomatoidea</taxon>
        <taxon>Schistosomatidae</taxon>
        <taxon>Trichobilharzia</taxon>
    </lineage>
</organism>
<reference evidence="3" key="2">
    <citation type="submission" date="2023-11" db="UniProtKB">
        <authorList>
            <consortium name="WormBaseParasite"/>
        </authorList>
    </citation>
    <scope>IDENTIFICATION</scope>
</reference>
<keyword evidence="1" id="KW-1133">Transmembrane helix</keyword>
<keyword evidence="1" id="KW-0472">Membrane</keyword>
<dbReference type="WBParaSite" id="TREG1_15640.1">
    <property type="protein sequence ID" value="TREG1_15640.1"/>
    <property type="gene ID" value="TREG1_15640"/>
</dbReference>
<proteinExistence type="predicted"/>
<dbReference type="AlphaFoldDB" id="A0AA85JE86"/>
<accession>A0AA85JE86</accession>
<evidence type="ECO:0000256" key="1">
    <source>
        <dbReference type="SAM" id="Phobius"/>
    </source>
</evidence>
<keyword evidence="2" id="KW-1185">Reference proteome</keyword>
<protein>
    <submittedName>
        <fullName evidence="3">Uncharacterized protein</fullName>
    </submittedName>
</protein>
<evidence type="ECO:0000313" key="3">
    <source>
        <dbReference type="WBParaSite" id="TREG1_15640.1"/>
    </source>
</evidence>
<name>A0AA85JE86_TRIRE</name>
<sequence>MENFLCVLNLMDLADFETKTDYFLQISFKDIHTMFTCLIFVIILGSLNVVCEDPKTMKEYKILKGNGAVLLLCALIVTEDCKRSTKFRHRGILKYPQAISIFSVLRP</sequence>